<proteinExistence type="predicted"/>
<dbReference type="Gene3D" id="3.40.50.2000">
    <property type="entry name" value="Glycogen Phosphorylase B"/>
    <property type="match status" value="2"/>
</dbReference>
<dbReference type="EMBL" id="WSQA01000002">
    <property type="protein sequence ID" value="MVZ60978.1"/>
    <property type="molecule type" value="Genomic_DNA"/>
</dbReference>
<evidence type="ECO:0000313" key="4">
    <source>
        <dbReference type="Proteomes" id="UP000435036"/>
    </source>
</evidence>
<dbReference type="RefSeq" id="WP_160367628.1">
    <property type="nucleotide sequence ID" value="NZ_WSQA01000002.1"/>
</dbReference>
<name>A0A6N8KYH1_9SPHI</name>
<feature type="domain" description="Glycosyl transferase family 1" evidence="1">
    <location>
        <begin position="180"/>
        <end position="347"/>
    </location>
</feature>
<dbReference type="PANTHER" id="PTHR12526:SF627">
    <property type="entry name" value="D-RHAMNOSYLTRANSFERASE WBPZ"/>
    <property type="match status" value="1"/>
</dbReference>
<dbReference type="OrthoDB" id="9811239at2"/>
<gene>
    <name evidence="3" type="ORF">GQF63_02980</name>
</gene>
<keyword evidence="3" id="KW-0808">Transferase</keyword>
<dbReference type="GO" id="GO:0016757">
    <property type="term" value="F:glycosyltransferase activity"/>
    <property type="evidence" value="ECO:0007669"/>
    <property type="project" value="InterPro"/>
</dbReference>
<dbReference type="AlphaFoldDB" id="A0A6N8KYH1"/>
<evidence type="ECO:0000259" key="1">
    <source>
        <dbReference type="Pfam" id="PF00534"/>
    </source>
</evidence>
<dbReference type="PANTHER" id="PTHR12526">
    <property type="entry name" value="GLYCOSYLTRANSFERASE"/>
    <property type="match status" value="1"/>
</dbReference>
<evidence type="ECO:0000313" key="3">
    <source>
        <dbReference type="EMBL" id="MVZ60978.1"/>
    </source>
</evidence>
<accession>A0A6N8KYH1</accession>
<organism evidence="3 4">
    <name type="scientific">Sphingobacterium humi</name>
    <dbReference type="NCBI Taxonomy" id="1796905"/>
    <lineage>
        <taxon>Bacteria</taxon>
        <taxon>Pseudomonadati</taxon>
        <taxon>Bacteroidota</taxon>
        <taxon>Sphingobacteriia</taxon>
        <taxon>Sphingobacteriales</taxon>
        <taxon>Sphingobacteriaceae</taxon>
        <taxon>Sphingobacterium</taxon>
    </lineage>
</organism>
<comment type="caution">
    <text evidence="3">The sequence shown here is derived from an EMBL/GenBank/DDBJ whole genome shotgun (WGS) entry which is preliminary data.</text>
</comment>
<protein>
    <submittedName>
        <fullName evidence="3">Glycosyltransferase</fullName>
    </submittedName>
</protein>
<dbReference type="Proteomes" id="UP000435036">
    <property type="component" value="Unassembled WGS sequence"/>
</dbReference>
<dbReference type="InterPro" id="IPR028098">
    <property type="entry name" value="Glyco_trans_4-like_N"/>
</dbReference>
<dbReference type="Pfam" id="PF00534">
    <property type="entry name" value="Glycos_transf_1"/>
    <property type="match status" value="1"/>
</dbReference>
<feature type="domain" description="Glycosyltransferase subfamily 4-like N-terminal" evidence="2">
    <location>
        <begin position="14"/>
        <end position="171"/>
    </location>
</feature>
<evidence type="ECO:0000259" key="2">
    <source>
        <dbReference type="Pfam" id="PF13439"/>
    </source>
</evidence>
<sequence length="372" mass="41813">MKILQIGKFYPIRGGVEKVMYDLMLGLSAQQVHCDMLCASTEDYPASTIQLNPFAKLMVMPTKVKLAATMLAPDMIGKLRSIAKDYDIIHIHHPDPMATLALFLSGYKGKVMLHWHSDILKQKMLLKAYKPLQNWLLKRADLIVGTTPVYVAQSPFLKNFQHKIDYIPIGIPAMTYDQASAKKIQESYNHRKIIFSLGRLVEYKGFRYLIDAARHLDDSYVVLIGGKGPLKEELEQQIAEYQLQDKVKLLGFIADEDIPSYYGASTLFCLSSIIKTEAFGIVQLEAMSCGKPIVSTDIPESGVSWVNKKDESGLIVPIEDGLAIANAIKIITENKEYFNKLVVAGKNRFQSNFTLANMVDKSLQLYKQILSN</sequence>
<dbReference type="Pfam" id="PF13439">
    <property type="entry name" value="Glyco_transf_4"/>
    <property type="match status" value="1"/>
</dbReference>
<keyword evidence="4" id="KW-1185">Reference proteome</keyword>
<reference evidence="3 4" key="1">
    <citation type="submission" date="2019-12" db="EMBL/GenBank/DDBJ databases">
        <authorList>
            <person name="Dong K."/>
        </authorList>
    </citation>
    <scope>NUCLEOTIDE SEQUENCE [LARGE SCALE GENOMIC DNA]</scope>
    <source>
        <strain evidence="3 4">JCM 31225</strain>
    </source>
</reference>
<dbReference type="SUPFAM" id="SSF53756">
    <property type="entry name" value="UDP-Glycosyltransferase/glycogen phosphorylase"/>
    <property type="match status" value="1"/>
</dbReference>
<dbReference type="InterPro" id="IPR001296">
    <property type="entry name" value="Glyco_trans_1"/>
</dbReference>